<evidence type="ECO:0000313" key="3">
    <source>
        <dbReference type="Proteomes" id="UP000183567"/>
    </source>
</evidence>
<feature type="region of interest" description="Disordered" evidence="1">
    <location>
        <begin position="118"/>
        <end position="175"/>
    </location>
</feature>
<proteinExistence type="predicted"/>
<evidence type="ECO:0000256" key="1">
    <source>
        <dbReference type="SAM" id="MobiDB-lite"/>
    </source>
</evidence>
<dbReference type="Proteomes" id="UP000183567">
    <property type="component" value="Unassembled WGS sequence"/>
</dbReference>
<protein>
    <recommendedName>
        <fullName evidence="4">Protein kinase domain-containing protein</fullName>
    </recommendedName>
</protein>
<gene>
    <name evidence="2" type="ORF">AZE42_10327</name>
</gene>
<dbReference type="Gene3D" id="1.10.510.10">
    <property type="entry name" value="Transferase(Phosphotransferase) domain 1"/>
    <property type="match status" value="1"/>
</dbReference>
<dbReference type="EMBL" id="LVVM01005374">
    <property type="protein sequence ID" value="OJA10842.1"/>
    <property type="molecule type" value="Genomic_DNA"/>
</dbReference>
<feature type="compositionally biased region" description="Acidic residues" evidence="1">
    <location>
        <begin position="139"/>
        <end position="154"/>
    </location>
</feature>
<reference evidence="2 3" key="1">
    <citation type="submission" date="2016-03" db="EMBL/GenBank/DDBJ databases">
        <title>Comparative genomics of the ectomycorrhizal sister species Rhizopogon vinicolor and Rhizopogon vesiculosus (Basidiomycota: Boletales) reveals a divergence of the mating type B locus.</title>
        <authorList>
            <person name="Mujic A.B."/>
            <person name="Kuo A."/>
            <person name="Tritt A."/>
            <person name="Lipzen A."/>
            <person name="Chen C."/>
            <person name="Johnson J."/>
            <person name="Sharma A."/>
            <person name="Barry K."/>
            <person name="Grigoriev I.V."/>
            <person name="Spatafora J.W."/>
        </authorList>
    </citation>
    <scope>NUCLEOTIDE SEQUENCE [LARGE SCALE GENOMIC DNA]</scope>
    <source>
        <strain evidence="2 3">AM-OR11-056</strain>
    </source>
</reference>
<accession>A0A1J8QN61</accession>
<evidence type="ECO:0000313" key="2">
    <source>
        <dbReference type="EMBL" id="OJA10842.1"/>
    </source>
</evidence>
<dbReference type="InterPro" id="IPR011009">
    <property type="entry name" value="Kinase-like_dom_sf"/>
</dbReference>
<dbReference type="OrthoDB" id="40902at2759"/>
<dbReference type="AlphaFoldDB" id="A0A1J8QN61"/>
<dbReference type="STRING" id="180088.A0A1J8QN61"/>
<dbReference type="SUPFAM" id="SSF56112">
    <property type="entry name" value="Protein kinase-like (PK-like)"/>
    <property type="match status" value="1"/>
</dbReference>
<sequence length="175" mass="19250">MNTALCFVNLPVLRERSYQVPVILKKKGKGKETTEKIRETTEVKIEFHERYWSKVCDEAKTFIKSLLNLDPSQRPTAQLALNNHRSTTHKASTEHDVTSGLRDNFDCLQEVALRHHIGDSNASNSGSGGWGEDHMNGEIAEDAADAEDAGDGETDDRSNQLKASLSLGGINLGSN</sequence>
<comment type="caution">
    <text evidence="2">The sequence shown here is derived from an EMBL/GenBank/DDBJ whole genome shotgun (WGS) entry which is preliminary data.</text>
</comment>
<evidence type="ECO:0008006" key="4">
    <source>
        <dbReference type="Google" id="ProtNLM"/>
    </source>
</evidence>
<keyword evidence="3" id="KW-1185">Reference proteome</keyword>
<organism evidence="2 3">
    <name type="scientific">Rhizopogon vesiculosus</name>
    <dbReference type="NCBI Taxonomy" id="180088"/>
    <lineage>
        <taxon>Eukaryota</taxon>
        <taxon>Fungi</taxon>
        <taxon>Dikarya</taxon>
        <taxon>Basidiomycota</taxon>
        <taxon>Agaricomycotina</taxon>
        <taxon>Agaricomycetes</taxon>
        <taxon>Agaricomycetidae</taxon>
        <taxon>Boletales</taxon>
        <taxon>Suillineae</taxon>
        <taxon>Rhizopogonaceae</taxon>
        <taxon>Rhizopogon</taxon>
    </lineage>
</organism>
<name>A0A1J8QN61_9AGAM</name>